<organism evidence="1">
    <name type="scientific">marine sediment metagenome</name>
    <dbReference type="NCBI Taxonomy" id="412755"/>
    <lineage>
        <taxon>unclassified sequences</taxon>
        <taxon>metagenomes</taxon>
        <taxon>ecological metagenomes</taxon>
    </lineage>
</organism>
<proteinExistence type="predicted"/>
<gene>
    <name evidence="1" type="ORF">S01H1_07588</name>
</gene>
<evidence type="ECO:0000313" key="1">
    <source>
        <dbReference type="EMBL" id="GAF69904.1"/>
    </source>
</evidence>
<feature type="non-terminal residue" evidence="1">
    <location>
        <position position="1"/>
    </location>
</feature>
<dbReference type="AlphaFoldDB" id="X0RM58"/>
<dbReference type="EMBL" id="BARS01003904">
    <property type="protein sequence ID" value="GAF69904.1"/>
    <property type="molecule type" value="Genomic_DNA"/>
</dbReference>
<protein>
    <submittedName>
        <fullName evidence="1">Uncharacterized protein</fullName>
    </submittedName>
</protein>
<sequence length="65" mass="7327">EIEALKGMDRILNKDGVRLTIASYHKIDGKPTYETITPMMKQRGFSSECKDGISYFERSNGDING</sequence>
<accession>X0RM58</accession>
<reference evidence="1" key="1">
    <citation type="journal article" date="2014" name="Front. Microbiol.">
        <title>High frequency of phylogenetically diverse reductive dehalogenase-homologous genes in deep subseafloor sedimentary metagenomes.</title>
        <authorList>
            <person name="Kawai M."/>
            <person name="Futagami T."/>
            <person name="Toyoda A."/>
            <person name="Takaki Y."/>
            <person name="Nishi S."/>
            <person name="Hori S."/>
            <person name="Arai W."/>
            <person name="Tsubouchi T."/>
            <person name="Morono Y."/>
            <person name="Uchiyama I."/>
            <person name="Ito T."/>
            <person name="Fujiyama A."/>
            <person name="Inagaki F."/>
            <person name="Takami H."/>
        </authorList>
    </citation>
    <scope>NUCLEOTIDE SEQUENCE</scope>
    <source>
        <strain evidence="1">Expedition CK06-06</strain>
    </source>
</reference>
<comment type="caution">
    <text evidence="1">The sequence shown here is derived from an EMBL/GenBank/DDBJ whole genome shotgun (WGS) entry which is preliminary data.</text>
</comment>
<name>X0RM58_9ZZZZ</name>